<gene>
    <name evidence="3" type="ORF">FBUS_08055</name>
</gene>
<dbReference type="Pfam" id="PF22770">
    <property type="entry name" value="POP1_C"/>
    <property type="match status" value="1"/>
</dbReference>
<evidence type="ECO:0000259" key="2">
    <source>
        <dbReference type="Pfam" id="PF22770"/>
    </source>
</evidence>
<organism evidence="3 4">
    <name type="scientific">Fasciolopsis buskii</name>
    <dbReference type="NCBI Taxonomy" id="27845"/>
    <lineage>
        <taxon>Eukaryota</taxon>
        <taxon>Metazoa</taxon>
        <taxon>Spiralia</taxon>
        <taxon>Lophotrochozoa</taxon>
        <taxon>Platyhelminthes</taxon>
        <taxon>Trematoda</taxon>
        <taxon>Digenea</taxon>
        <taxon>Plagiorchiida</taxon>
        <taxon>Echinostomata</taxon>
        <taxon>Echinostomatoidea</taxon>
        <taxon>Fasciolidae</taxon>
        <taxon>Fasciolopsis</taxon>
    </lineage>
</organism>
<reference evidence="3" key="1">
    <citation type="submission" date="2019-05" db="EMBL/GenBank/DDBJ databases">
        <title>Annotation for the trematode Fasciolopsis buski.</title>
        <authorList>
            <person name="Choi Y.-J."/>
        </authorList>
    </citation>
    <scope>NUCLEOTIDE SEQUENCE</scope>
    <source>
        <strain evidence="3">HT</strain>
        <tissue evidence="3">Whole worm</tissue>
    </source>
</reference>
<feature type="domain" description="POPLD" evidence="1">
    <location>
        <begin position="304"/>
        <end position="390"/>
    </location>
</feature>
<comment type="caution">
    <text evidence="3">The sequence shown here is derived from an EMBL/GenBank/DDBJ whole genome shotgun (WGS) entry which is preliminary data.</text>
</comment>
<dbReference type="Pfam" id="PF08170">
    <property type="entry name" value="POPLD"/>
    <property type="match status" value="1"/>
</dbReference>
<dbReference type="OrthoDB" id="442863at2759"/>
<dbReference type="EMBL" id="LUCM01009245">
    <property type="protein sequence ID" value="KAA0187270.1"/>
    <property type="molecule type" value="Genomic_DNA"/>
</dbReference>
<evidence type="ECO:0000313" key="4">
    <source>
        <dbReference type="Proteomes" id="UP000728185"/>
    </source>
</evidence>
<evidence type="ECO:0000259" key="1">
    <source>
        <dbReference type="Pfam" id="PF08170"/>
    </source>
</evidence>
<keyword evidence="4" id="KW-1185">Reference proteome</keyword>
<dbReference type="PANTHER" id="PTHR22731">
    <property type="entry name" value="RIBONUCLEASES P/MRP PROTEIN SUBUNIT POP1"/>
    <property type="match status" value="1"/>
</dbReference>
<protein>
    <submittedName>
        <fullName evidence="3">Uncharacterized protein</fullName>
    </submittedName>
</protein>
<proteinExistence type="predicted"/>
<dbReference type="PANTHER" id="PTHR22731:SF3">
    <property type="entry name" value="RIBONUCLEASES P_MRP PROTEIN SUBUNIT POP1"/>
    <property type="match status" value="1"/>
</dbReference>
<dbReference type="AlphaFoldDB" id="A0A8E0RRC6"/>
<dbReference type="GO" id="GO:0000172">
    <property type="term" value="C:ribonuclease MRP complex"/>
    <property type="evidence" value="ECO:0007669"/>
    <property type="project" value="InterPro"/>
</dbReference>
<name>A0A8E0RRC6_9TREM</name>
<accession>A0A8E0RRC6</accession>
<evidence type="ECO:0000313" key="3">
    <source>
        <dbReference type="EMBL" id="KAA0187270.1"/>
    </source>
</evidence>
<dbReference type="InterPro" id="IPR039182">
    <property type="entry name" value="Pop1"/>
</dbReference>
<dbReference type="InterPro" id="IPR055079">
    <property type="entry name" value="POP1_C"/>
</dbReference>
<dbReference type="Proteomes" id="UP000728185">
    <property type="component" value="Unassembled WGS sequence"/>
</dbReference>
<dbReference type="GO" id="GO:0001682">
    <property type="term" value="P:tRNA 5'-leader removal"/>
    <property type="evidence" value="ECO:0007669"/>
    <property type="project" value="InterPro"/>
</dbReference>
<sequence length="572" mass="63828">MSYLSCLSIEGSENAVSLLVRQVFKENMQVADTLNSHADFLPTETCGILFASPQTVLGPARLLWSPKNWPSDGCRCVYFWVHPAIDRETRQLLDLSVQNVASSHSTSRCAVSLTLRVLTGQLCRLRLLGRQSHRLLGNILSPCADTEPNGDWSVWKHMQTEFHQASLVPDGTVMYLGNCADFRLNRPTLKLRNRNWVALDPTESSTSVQSLESSSDVTSSIRSQLRESYNKEASVTWGVMPRSGVHGDSIHKENQIGIDALLIRNGSASLLRDYPNSIGWDVVVCRSRFPVKDQTLLRGTLAARDLLIACVYRGAEVGGQRDLHRWATIGTRGRGQTEAFPQSLWPDTKAGRESEMAARENRLSRHNRLPVNLRPDYSLLCTSHPFHAPWDELLAENVSISHSLQGFSHTTPSVLRSAVFLHCVARPLLEGNSEVLNRLKNTSRFTLLCPYLLLVHVHCTFRGLPEPCAILYAPRDEKDLKRYRTPKDERETNILEVTSNRVVLGYVQEGGFDYSTGRGSGLGFISLAALIRAYTASRSNTLCHGFTEVLMKNPKSNCIRTVHLSIVPTSIP</sequence>
<dbReference type="GO" id="GO:0005655">
    <property type="term" value="C:nucleolar ribonuclease P complex"/>
    <property type="evidence" value="ECO:0007669"/>
    <property type="project" value="InterPro"/>
</dbReference>
<dbReference type="InterPro" id="IPR012590">
    <property type="entry name" value="POPLD_dom"/>
</dbReference>
<feature type="domain" description="POP1 C-terminal" evidence="2">
    <location>
        <begin position="496"/>
        <end position="567"/>
    </location>
</feature>